<organism evidence="2 3">
    <name type="scientific">Aminithiophilus ramosus</name>
    <dbReference type="NCBI Taxonomy" id="3029084"/>
    <lineage>
        <taxon>Bacteria</taxon>
        <taxon>Thermotogati</taxon>
        <taxon>Synergistota</taxon>
        <taxon>Synergistia</taxon>
        <taxon>Synergistales</taxon>
        <taxon>Aminithiophilaceae</taxon>
        <taxon>Aminithiophilus</taxon>
    </lineage>
</organism>
<accession>A0A9Q7AP78</accession>
<evidence type="ECO:0000313" key="2">
    <source>
        <dbReference type="EMBL" id="QTX32863.1"/>
    </source>
</evidence>
<dbReference type="Proteomes" id="UP000671879">
    <property type="component" value="Chromosome"/>
</dbReference>
<dbReference type="RefSeq" id="WP_274374126.1">
    <property type="nucleotide sequence ID" value="NZ_CP072943.1"/>
</dbReference>
<evidence type="ECO:0000313" key="3">
    <source>
        <dbReference type="Proteomes" id="UP000671879"/>
    </source>
</evidence>
<reference evidence="3" key="1">
    <citation type="submission" date="2021-04" db="EMBL/GenBank/DDBJ databases">
        <title>A novel Synergistetes isolate from a pyrite-forming mixed culture.</title>
        <authorList>
            <person name="Bunk B."/>
            <person name="Sproer C."/>
            <person name="Spring S."/>
            <person name="Pester M."/>
        </authorList>
    </citation>
    <scope>NUCLEOTIDE SEQUENCE [LARGE SCALE GENOMIC DNA]</scope>
    <source>
        <strain evidence="3">J.5.4.2-T.3.5.2</strain>
    </source>
</reference>
<keyword evidence="3" id="KW-1185">Reference proteome</keyword>
<dbReference type="AlphaFoldDB" id="A0A9Q7AP78"/>
<proteinExistence type="predicted"/>
<gene>
    <name evidence="2" type="ORF">KAR29_02775</name>
</gene>
<dbReference type="KEGG" id="aram:KAR29_02775"/>
<name>A0A9Q7AP78_9BACT</name>
<protein>
    <recommendedName>
        <fullName evidence="1">Winged helix-turn-helix domain-containing protein</fullName>
    </recommendedName>
</protein>
<dbReference type="EMBL" id="CP072943">
    <property type="protein sequence ID" value="QTX32863.1"/>
    <property type="molecule type" value="Genomic_DNA"/>
</dbReference>
<evidence type="ECO:0000259" key="1">
    <source>
        <dbReference type="Pfam" id="PF14090"/>
    </source>
</evidence>
<dbReference type="Pfam" id="PF14090">
    <property type="entry name" value="HTH_39"/>
    <property type="match status" value="1"/>
</dbReference>
<dbReference type="InterPro" id="IPR055245">
    <property type="entry name" value="HTH_proteobacteria"/>
</dbReference>
<sequence>MSRTKNQRQKVLGWLRDGRSLTSLEALSRFGCLRLASRIAELKKMGFPVEKEMISVESGAHVARYFLTTSREEKMEVA</sequence>
<feature type="domain" description="Winged helix-turn-helix" evidence="1">
    <location>
        <begin position="7"/>
        <end position="69"/>
    </location>
</feature>